<accession>A0A5M9JN52</accession>
<organism evidence="1 2">
    <name type="scientific">Monilinia fructicola</name>
    <name type="common">Brown rot fungus</name>
    <name type="synonym">Ciboria fructicola</name>
    <dbReference type="NCBI Taxonomy" id="38448"/>
    <lineage>
        <taxon>Eukaryota</taxon>
        <taxon>Fungi</taxon>
        <taxon>Dikarya</taxon>
        <taxon>Ascomycota</taxon>
        <taxon>Pezizomycotina</taxon>
        <taxon>Leotiomycetes</taxon>
        <taxon>Helotiales</taxon>
        <taxon>Sclerotiniaceae</taxon>
        <taxon>Monilinia</taxon>
    </lineage>
</organism>
<reference evidence="1 2" key="1">
    <citation type="submission" date="2019-06" db="EMBL/GenBank/DDBJ databases">
        <title>Genome Sequence of the Brown Rot Fungal Pathogen Monilinia fructicola.</title>
        <authorList>
            <person name="De Miccolis Angelini R.M."/>
            <person name="Landi L."/>
            <person name="Abate D."/>
            <person name="Pollastro S."/>
            <person name="Romanazzi G."/>
            <person name="Faretra F."/>
        </authorList>
    </citation>
    <scope>NUCLEOTIDE SEQUENCE [LARGE SCALE GENOMIC DNA]</scope>
    <source>
        <strain evidence="1 2">Mfrc123</strain>
    </source>
</reference>
<protein>
    <submittedName>
        <fullName evidence="1">Uncharacterized protein</fullName>
    </submittedName>
</protein>
<evidence type="ECO:0000313" key="2">
    <source>
        <dbReference type="Proteomes" id="UP000322873"/>
    </source>
</evidence>
<sequence length="86" mass="9835">MSAFYLKFLIYLNILLKRYCPQTLLRPSSDPAFVSHFPFHYHGLKPFADSQTFSKHINSPRSSILNSQAGTSVYLIACTYISDPNF</sequence>
<gene>
    <name evidence="1" type="ORF">EYC84_001049</name>
</gene>
<name>A0A5M9JN52_MONFR</name>
<dbReference type="AlphaFoldDB" id="A0A5M9JN52"/>
<dbReference type="EMBL" id="VICG01000008">
    <property type="protein sequence ID" value="KAA8569409.1"/>
    <property type="molecule type" value="Genomic_DNA"/>
</dbReference>
<comment type="caution">
    <text evidence="1">The sequence shown here is derived from an EMBL/GenBank/DDBJ whole genome shotgun (WGS) entry which is preliminary data.</text>
</comment>
<evidence type="ECO:0000313" key="1">
    <source>
        <dbReference type="EMBL" id="KAA8569409.1"/>
    </source>
</evidence>
<proteinExistence type="predicted"/>
<keyword evidence="2" id="KW-1185">Reference proteome</keyword>
<dbReference type="Proteomes" id="UP000322873">
    <property type="component" value="Unassembled WGS sequence"/>
</dbReference>